<dbReference type="EMBL" id="CAJMWQ010001249">
    <property type="protein sequence ID" value="CAE6442675.1"/>
    <property type="molecule type" value="Genomic_DNA"/>
</dbReference>
<evidence type="ECO:0000313" key="2">
    <source>
        <dbReference type="Proteomes" id="UP000663826"/>
    </source>
</evidence>
<protein>
    <recommendedName>
        <fullName evidence="3">Ribosomal RNA methyltransferase FtsJ domain-containing protein</fullName>
    </recommendedName>
</protein>
<sequence length="133" mass="15384">MTQFLPLSPTFESADVEPKSKRLGNALMQREDCRDLCLLNATRAMGWSSSAVHHHFRKQRHHSDYIKHDTTVELTTFQYVLSEPKYLERLLRFVRTDRFLDLGCNPGGYSVYILRTCPMKGPAFVPPHVTFIV</sequence>
<reference evidence="1" key="1">
    <citation type="submission" date="2021-01" db="EMBL/GenBank/DDBJ databases">
        <authorList>
            <person name="Kaushik A."/>
        </authorList>
    </citation>
    <scope>NUCLEOTIDE SEQUENCE</scope>
    <source>
        <strain evidence="1">AG1-1B</strain>
    </source>
</reference>
<evidence type="ECO:0000313" key="1">
    <source>
        <dbReference type="EMBL" id="CAE6442675.1"/>
    </source>
</evidence>
<proteinExistence type="predicted"/>
<organism evidence="1 2">
    <name type="scientific">Rhizoctonia solani</name>
    <dbReference type="NCBI Taxonomy" id="456999"/>
    <lineage>
        <taxon>Eukaryota</taxon>
        <taxon>Fungi</taxon>
        <taxon>Dikarya</taxon>
        <taxon>Basidiomycota</taxon>
        <taxon>Agaricomycotina</taxon>
        <taxon>Agaricomycetes</taxon>
        <taxon>Cantharellales</taxon>
        <taxon>Ceratobasidiaceae</taxon>
        <taxon>Rhizoctonia</taxon>
    </lineage>
</organism>
<evidence type="ECO:0008006" key="3">
    <source>
        <dbReference type="Google" id="ProtNLM"/>
    </source>
</evidence>
<accession>A0A8H3GA33</accession>
<dbReference type="SUPFAM" id="SSF53335">
    <property type="entry name" value="S-adenosyl-L-methionine-dependent methyltransferases"/>
    <property type="match status" value="1"/>
</dbReference>
<dbReference type="InterPro" id="IPR029063">
    <property type="entry name" value="SAM-dependent_MTases_sf"/>
</dbReference>
<name>A0A8H3GA33_9AGAM</name>
<comment type="caution">
    <text evidence="1">The sequence shown here is derived from an EMBL/GenBank/DDBJ whole genome shotgun (WGS) entry which is preliminary data.</text>
</comment>
<dbReference type="AlphaFoldDB" id="A0A8H3GA33"/>
<dbReference type="Proteomes" id="UP000663826">
    <property type="component" value="Unassembled WGS sequence"/>
</dbReference>
<gene>
    <name evidence="1" type="ORF">RDB_LOCUS71471</name>
</gene>